<feature type="region of interest" description="Disordered" evidence="1">
    <location>
        <begin position="176"/>
        <end position="211"/>
    </location>
</feature>
<feature type="compositionally biased region" description="Basic residues" evidence="1">
    <location>
        <begin position="187"/>
        <end position="196"/>
    </location>
</feature>
<proteinExistence type="inferred from homology"/>
<protein>
    <submittedName>
        <fullName evidence="2">Unannotated protein</fullName>
    </submittedName>
</protein>
<organism evidence="2">
    <name type="scientific">freshwater metagenome</name>
    <dbReference type="NCBI Taxonomy" id="449393"/>
    <lineage>
        <taxon>unclassified sequences</taxon>
        <taxon>metagenomes</taxon>
        <taxon>ecological metagenomes</taxon>
    </lineage>
</organism>
<dbReference type="EMBL" id="CAEZVM010000001">
    <property type="protein sequence ID" value="CAB4623569.1"/>
    <property type="molecule type" value="Genomic_DNA"/>
</dbReference>
<reference evidence="2" key="1">
    <citation type="submission" date="2020-05" db="EMBL/GenBank/DDBJ databases">
        <authorList>
            <person name="Chiriac C."/>
            <person name="Salcher M."/>
            <person name="Ghai R."/>
            <person name="Kavagutti S V."/>
        </authorList>
    </citation>
    <scope>NUCLEOTIDE SEQUENCE</scope>
</reference>
<gene>
    <name evidence="2" type="ORF">UFOPK2032_00041</name>
</gene>
<dbReference type="Pfam" id="PF13397">
    <property type="entry name" value="RbpA"/>
    <property type="match status" value="1"/>
</dbReference>
<dbReference type="InterPro" id="IPR025182">
    <property type="entry name" value="RNApol-bd_RbpA"/>
</dbReference>
<dbReference type="AlphaFoldDB" id="A0A6J6IFD6"/>
<dbReference type="GO" id="GO:0045893">
    <property type="term" value="P:positive regulation of DNA-templated transcription"/>
    <property type="evidence" value="ECO:0007669"/>
    <property type="project" value="InterPro"/>
</dbReference>
<accession>A0A6J6IFD6</accession>
<dbReference type="HAMAP" id="MF_01483">
    <property type="entry name" value="RbpA"/>
    <property type="match status" value="1"/>
</dbReference>
<evidence type="ECO:0000313" key="2">
    <source>
        <dbReference type="EMBL" id="CAB4623569.1"/>
    </source>
</evidence>
<evidence type="ECO:0000256" key="1">
    <source>
        <dbReference type="SAM" id="MobiDB-lite"/>
    </source>
</evidence>
<dbReference type="GO" id="GO:0001000">
    <property type="term" value="F:bacterial-type RNA polymerase core enzyme binding"/>
    <property type="evidence" value="ECO:0007669"/>
    <property type="project" value="InterPro"/>
</dbReference>
<name>A0A6J6IFD6_9ZZZZ</name>
<dbReference type="Gene3D" id="2.20.28.270">
    <property type="entry name" value="RNA polymerase-binding protein A"/>
    <property type="match status" value="1"/>
</dbReference>
<sequence length="231" mass="24644">MASGGSAIRGSRVGAGPMGEQYRGFKSERVQRSYYCINGHVQEPMFAAHIDPSEIPVMIDCPNCGMPAGQDKKAPPEIAKHEPYKTHLAYVKERRTADEAKALLDEALTSIRDRRTKLAQEATKQAKLAVAKTAAAKIAAAKAAAARAVKPAKVSKIVQKPVVKKAATLKAAKPAAKKSSKTVAKPLTKKVIKKGSKSPAKPVAKATNKKTVVKKTAKLATKKVTKKVSKK</sequence>
<dbReference type="InterPro" id="IPR038638">
    <property type="entry name" value="RbpA_sf"/>
</dbReference>